<dbReference type="InterPro" id="IPR036291">
    <property type="entry name" value="NAD(P)-bd_dom_sf"/>
</dbReference>
<dbReference type="Pfam" id="PF00107">
    <property type="entry name" value="ADH_zinc_N"/>
    <property type="match status" value="1"/>
</dbReference>
<dbReference type="Pfam" id="PF08240">
    <property type="entry name" value="ADH_N"/>
    <property type="match status" value="1"/>
</dbReference>
<keyword evidence="3" id="KW-0479">Metal-binding</keyword>
<dbReference type="SMART" id="SM00829">
    <property type="entry name" value="PKS_ER"/>
    <property type="match status" value="1"/>
</dbReference>
<comment type="caution">
    <text evidence="5">The sequence shown here is derived from an EMBL/GenBank/DDBJ whole genome shotgun (WGS) entry which is preliminary data.</text>
</comment>
<reference evidence="5" key="1">
    <citation type="submission" date="2022-06" db="EMBL/GenBank/DDBJ databases">
        <title>Limimaricola sediminis sp. nov., isolated from an intertidal sediment.</title>
        <authorList>
            <person name="Shao X."/>
        </authorList>
    </citation>
    <scope>NUCLEOTIDE SEQUENCE</scope>
    <source>
        <strain evidence="5">ASW11-118</strain>
    </source>
</reference>
<dbReference type="InterPro" id="IPR020843">
    <property type="entry name" value="ER"/>
</dbReference>
<dbReference type="RefSeq" id="WP_253330054.1">
    <property type="nucleotide sequence ID" value="NZ_JAMYXC010000049.1"/>
</dbReference>
<evidence type="ECO:0000259" key="4">
    <source>
        <dbReference type="SMART" id="SM00829"/>
    </source>
</evidence>
<dbReference type="AlphaFoldDB" id="A0A9X2FN55"/>
<evidence type="ECO:0000313" key="6">
    <source>
        <dbReference type="Proteomes" id="UP001139477"/>
    </source>
</evidence>
<accession>A0A9X2FN55</accession>
<organism evidence="5 6">
    <name type="scientific">Limimaricola litoreus</name>
    <dbReference type="NCBI Taxonomy" id="2955316"/>
    <lineage>
        <taxon>Bacteria</taxon>
        <taxon>Pseudomonadati</taxon>
        <taxon>Pseudomonadota</taxon>
        <taxon>Alphaproteobacteria</taxon>
        <taxon>Rhodobacterales</taxon>
        <taxon>Paracoccaceae</taxon>
        <taxon>Limimaricola</taxon>
    </lineage>
</organism>
<dbReference type="GO" id="GO:0008270">
    <property type="term" value="F:zinc ion binding"/>
    <property type="evidence" value="ECO:0007669"/>
    <property type="project" value="InterPro"/>
</dbReference>
<protein>
    <recommendedName>
        <fullName evidence="3">Zinc-type alcohol dehydrogenase-like protein</fullName>
    </recommendedName>
</protein>
<evidence type="ECO:0000313" key="5">
    <source>
        <dbReference type="EMBL" id="MCP1167702.1"/>
    </source>
</evidence>
<dbReference type="GO" id="GO:0016491">
    <property type="term" value="F:oxidoreductase activity"/>
    <property type="evidence" value="ECO:0007669"/>
    <property type="project" value="UniProtKB-KW"/>
</dbReference>
<dbReference type="NCBIfam" id="TIGR02817">
    <property type="entry name" value="adh_fam_1"/>
    <property type="match status" value="1"/>
</dbReference>
<name>A0A9X2FN55_9RHOB</name>
<proteinExistence type="inferred from homology"/>
<dbReference type="CDD" id="cd08252">
    <property type="entry name" value="AL_MDR"/>
    <property type="match status" value="1"/>
</dbReference>
<dbReference type="PANTHER" id="PTHR44154">
    <property type="entry name" value="QUINONE OXIDOREDUCTASE"/>
    <property type="match status" value="1"/>
</dbReference>
<gene>
    <name evidence="5" type="ORF">NHG85_04020</name>
</gene>
<dbReference type="SUPFAM" id="SSF51735">
    <property type="entry name" value="NAD(P)-binding Rossmann-fold domains"/>
    <property type="match status" value="1"/>
</dbReference>
<evidence type="ECO:0000256" key="3">
    <source>
        <dbReference type="RuleBase" id="RU364000"/>
    </source>
</evidence>
<sequence>MKAIGYRAAGAADTLEIFDADRPEVRPRDLLVEVKGVSVNPVDVKLRAAVQPEGGPRVLGFDAAGVVVEVGDEVTGYAVGDGVFYAGDVIRAGTNAAFHAVDERIVGRKPASLGFAEAAGLPLTTITAWEMLFESFRLSEGGGTGGTLLVLGGAGGVGSILIQLAKALTGLMVIATASRPETQDWVRKMGADHVVDHRGDLAAQVAELGLTPTYVAALTATDQHWPAIIELIAPRGQIALIDDPETLDIKPAKPKALSIHWEFMFTRSMFQTEDIGAQRDLLNRVSEMIDASRLRSTVTERAGRLSVEALRAAHLRQESGRVIGKQVLDGF</sequence>
<comment type="similarity">
    <text evidence="1 3">Belongs to the zinc-containing alcohol dehydrogenase family. Quinone oxidoreductase subfamily.</text>
</comment>
<dbReference type="SUPFAM" id="SSF50129">
    <property type="entry name" value="GroES-like"/>
    <property type="match status" value="1"/>
</dbReference>
<dbReference type="EMBL" id="JAMYXC010000049">
    <property type="protein sequence ID" value="MCP1167702.1"/>
    <property type="molecule type" value="Genomic_DNA"/>
</dbReference>
<dbReference type="InterPro" id="IPR011032">
    <property type="entry name" value="GroES-like_sf"/>
</dbReference>
<dbReference type="InterPro" id="IPR051603">
    <property type="entry name" value="Zinc-ADH_QOR/CCCR"/>
</dbReference>
<dbReference type="InterPro" id="IPR013154">
    <property type="entry name" value="ADH-like_N"/>
</dbReference>
<keyword evidence="3" id="KW-0862">Zinc</keyword>
<dbReference type="Gene3D" id="3.90.180.10">
    <property type="entry name" value="Medium-chain alcohol dehydrogenases, catalytic domain"/>
    <property type="match status" value="1"/>
</dbReference>
<dbReference type="Gene3D" id="3.40.50.720">
    <property type="entry name" value="NAD(P)-binding Rossmann-like Domain"/>
    <property type="match status" value="1"/>
</dbReference>
<dbReference type="InterPro" id="IPR013149">
    <property type="entry name" value="ADH-like_C"/>
</dbReference>
<feature type="domain" description="Enoyl reductase (ER)" evidence="4">
    <location>
        <begin position="10"/>
        <end position="328"/>
    </location>
</feature>
<keyword evidence="2" id="KW-0521">NADP</keyword>
<dbReference type="Proteomes" id="UP001139477">
    <property type="component" value="Unassembled WGS sequence"/>
</dbReference>
<keyword evidence="6" id="KW-1185">Reference proteome</keyword>
<evidence type="ECO:0000256" key="1">
    <source>
        <dbReference type="ARBA" id="ARBA00010371"/>
    </source>
</evidence>
<dbReference type="InterPro" id="IPR014182">
    <property type="entry name" value="ADH_Zn_typ-1"/>
</dbReference>
<keyword evidence="3" id="KW-0560">Oxidoreductase</keyword>
<dbReference type="PANTHER" id="PTHR44154:SF1">
    <property type="entry name" value="QUINONE OXIDOREDUCTASE"/>
    <property type="match status" value="1"/>
</dbReference>
<evidence type="ECO:0000256" key="2">
    <source>
        <dbReference type="ARBA" id="ARBA00022857"/>
    </source>
</evidence>